<dbReference type="Proteomes" id="UP000030108">
    <property type="component" value="Unassembled WGS sequence"/>
</dbReference>
<feature type="region of interest" description="Disordered" evidence="1">
    <location>
        <begin position="71"/>
        <end position="112"/>
    </location>
</feature>
<proteinExistence type="predicted"/>
<dbReference type="EMBL" id="JATN01000322">
    <property type="protein sequence ID" value="EUC57393.1"/>
    <property type="molecule type" value="Genomic_DNA"/>
</dbReference>
<protein>
    <submittedName>
        <fullName evidence="2">Uncharacterized protein</fullName>
    </submittedName>
</protein>
<feature type="non-terminal residue" evidence="2">
    <location>
        <position position="246"/>
    </location>
</feature>
<sequence>MRATYASNAKEAEHLAEKASMQAQSKTKLQGTLVGYNFIELPQRGRPSDLKIPSELSSVIFSPTIPTSPLPQYSYPPQYSPPRPLKELPMEYSPEPQRASTHPVSPPPSYCKEPEPKVNTFDCNNIYFGGKSQAFGRTLPSSRAKAVDVFDCHSIYSLVENHGIDYTLQKPGRLALAASRESRSAKKDFESHKRQTRNQTPKRSEILGLDAEVDDFASDLLEDIAAIGDTGCAATRAAFEHAFTRA</sequence>
<comment type="caution">
    <text evidence="2">The sequence shown here is derived from an EMBL/GenBank/DDBJ whole genome shotgun (WGS) entry which is preliminary data.</text>
</comment>
<feature type="compositionally biased region" description="Basic and acidic residues" evidence="1">
    <location>
        <begin position="180"/>
        <end position="193"/>
    </location>
</feature>
<dbReference type="AlphaFoldDB" id="X8J4X9"/>
<evidence type="ECO:0000313" key="2">
    <source>
        <dbReference type="EMBL" id="EUC57393.1"/>
    </source>
</evidence>
<feature type="region of interest" description="Disordered" evidence="1">
    <location>
        <begin position="1"/>
        <end position="23"/>
    </location>
</feature>
<gene>
    <name evidence="2" type="ORF">RSOL_219830</name>
</gene>
<name>X8J4X9_9AGAM</name>
<organism evidence="2 3">
    <name type="scientific">Rhizoctonia solani AG-3 Rhs1AP</name>
    <dbReference type="NCBI Taxonomy" id="1086054"/>
    <lineage>
        <taxon>Eukaryota</taxon>
        <taxon>Fungi</taxon>
        <taxon>Dikarya</taxon>
        <taxon>Basidiomycota</taxon>
        <taxon>Agaricomycotina</taxon>
        <taxon>Agaricomycetes</taxon>
        <taxon>Cantharellales</taxon>
        <taxon>Ceratobasidiaceae</taxon>
        <taxon>Rhizoctonia</taxon>
    </lineage>
</organism>
<evidence type="ECO:0000313" key="3">
    <source>
        <dbReference type="Proteomes" id="UP000030108"/>
    </source>
</evidence>
<accession>X8J4X9</accession>
<evidence type="ECO:0000256" key="1">
    <source>
        <dbReference type="SAM" id="MobiDB-lite"/>
    </source>
</evidence>
<reference evidence="3" key="1">
    <citation type="journal article" date="2014" name="Genome Announc.">
        <title>Draft genome sequence of the plant-pathogenic soil fungus Rhizoctonia solani anastomosis group 3 strain Rhs1AP.</title>
        <authorList>
            <person name="Cubeta M.A."/>
            <person name="Thomas E."/>
            <person name="Dean R.A."/>
            <person name="Jabaji S."/>
            <person name="Neate S.M."/>
            <person name="Tavantzis S."/>
            <person name="Toda T."/>
            <person name="Vilgalys R."/>
            <person name="Bharathan N."/>
            <person name="Fedorova-Abrams N."/>
            <person name="Pakala S.B."/>
            <person name="Pakala S.M."/>
            <person name="Zafar N."/>
            <person name="Joardar V."/>
            <person name="Losada L."/>
            <person name="Nierman W.C."/>
        </authorList>
    </citation>
    <scope>NUCLEOTIDE SEQUENCE [LARGE SCALE GENOMIC DNA]</scope>
    <source>
        <strain evidence="3">AG-3</strain>
    </source>
</reference>
<feature type="region of interest" description="Disordered" evidence="1">
    <location>
        <begin position="180"/>
        <end position="203"/>
    </location>
</feature>